<keyword evidence="4" id="KW-0732">Signal</keyword>
<evidence type="ECO:0000256" key="6">
    <source>
        <dbReference type="ARBA" id="ARBA00022833"/>
    </source>
</evidence>
<evidence type="ECO:0000313" key="12">
    <source>
        <dbReference type="Proteomes" id="UP000199532"/>
    </source>
</evidence>
<dbReference type="AlphaFoldDB" id="A0A1H6T0I3"/>
<feature type="domain" description="Secretion system C-terminal sorting" evidence="10">
    <location>
        <begin position="641"/>
        <end position="715"/>
    </location>
</feature>
<proteinExistence type="inferred from homology"/>
<dbReference type="GO" id="GO:0008237">
    <property type="term" value="F:metallopeptidase activity"/>
    <property type="evidence" value="ECO:0007669"/>
    <property type="project" value="UniProtKB-KW"/>
</dbReference>
<evidence type="ECO:0000256" key="7">
    <source>
        <dbReference type="ARBA" id="ARBA00023049"/>
    </source>
</evidence>
<evidence type="ECO:0000313" key="11">
    <source>
        <dbReference type="EMBL" id="SEI73571.1"/>
    </source>
</evidence>
<evidence type="ECO:0000256" key="1">
    <source>
        <dbReference type="ARBA" id="ARBA00008721"/>
    </source>
</evidence>
<keyword evidence="6" id="KW-0862">Zinc</keyword>
<keyword evidence="2" id="KW-0645">Protease</keyword>
<evidence type="ECO:0000259" key="9">
    <source>
        <dbReference type="Pfam" id="PF05572"/>
    </source>
</evidence>
<dbReference type="SUPFAM" id="SSF49899">
    <property type="entry name" value="Concanavalin A-like lectins/glucanases"/>
    <property type="match status" value="1"/>
</dbReference>
<dbReference type="GO" id="GO:0004553">
    <property type="term" value="F:hydrolase activity, hydrolyzing O-glycosyl compounds"/>
    <property type="evidence" value="ECO:0007669"/>
    <property type="project" value="UniProtKB-ARBA"/>
</dbReference>
<sequence length="717" mass="79061">MIKLYFNAINLLRIAVVLVLVTLSFFARAQEKCGTMELLEQKFQANPALKLRFSAREVQFQDRVRQRIASRKSSKTAELVTVPVVFHIVMNNQSAVTDQQIMAQLDTINKDYAGLNAGSARIPSYFKSLFGQSGIQFCLAQRTPTDEPTTGIVRYNTTQTSFDYTNNFVKHPAMGGADAWDPNSYLNIWVCVLDNETLGYATFPDDGAEDEQGVVIAYNSLPGGTATNYNAGKTLTHEIGHYFNLHHIWGDDRGTCSGTDFVSDTPNQGNSTSVCRTGVVTDNCSPSSPGIMYQNFMDYSPDNCLLMFTVEQVARMETAYSTYRSLLSDSKGCQPLDLKKKDASLKQITQPDQRLCGNTFTPAVLLRNRGSETLTSLTINASVDNGPVTSYRWTGSLKTYGEVLVTLPSMTTVEGDHQLTVTAASPNGGEDEDTSNDTQTFDFIYYLPSSPPVSEGFEGTFPATAWDIVNPDGQQTWEKTSVAAKTGNGAARMRNFDYLAIGQKDYLRTPSVNISGVDSAFVSFQVAAATYTNSTNFSSSSWDTLQVLVSTDCGHSYTSIYKKWGPNLVTRTAATRTAFTPSSEEWRKEELNISDFVGKGNVIIAFLNINGNENDIYLDDINIRTVTVNPNLKEAGFLVTPNPTSGEIAVQFYPHPTGLRSIQVYNISGQEVARITLPDGEISTNIYNFNLHNFAAGMYIVKAVFDDRTLTKKIVKY</sequence>
<dbReference type="GO" id="GO:0005975">
    <property type="term" value="P:carbohydrate metabolic process"/>
    <property type="evidence" value="ECO:0007669"/>
    <property type="project" value="UniProtKB-ARBA"/>
</dbReference>
<dbReference type="InterPro" id="IPR013783">
    <property type="entry name" value="Ig-like_fold"/>
</dbReference>
<feature type="domain" description="Peptidase M43 pregnancy-associated plasma-A" evidence="9">
    <location>
        <begin position="177"/>
        <end position="319"/>
    </location>
</feature>
<dbReference type="CDD" id="cd04275">
    <property type="entry name" value="ZnMc_pappalysin_like"/>
    <property type="match status" value="1"/>
</dbReference>
<dbReference type="NCBIfam" id="TIGR04183">
    <property type="entry name" value="Por_Secre_tail"/>
    <property type="match status" value="1"/>
</dbReference>
<protein>
    <submittedName>
        <fullName evidence="11">Por secretion system C-terminal sorting domain-containing protein</fullName>
    </submittedName>
</protein>
<evidence type="ECO:0000259" key="10">
    <source>
        <dbReference type="Pfam" id="PF18962"/>
    </source>
</evidence>
<organism evidence="11 12">
    <name type="scientific">Dyadobacter koreensis</name>
    <dbReference type="NCBI Taxonomy" id="408657"/>
    <lineage>
        <taxon>Bacteria</taxon>
        <taxon>Pseudomonadati</taxon>
        <taxon>Bacteroidota</taxon>
        <taxon>Cytophagia</taxon>
        <taxon>Cytophagales</taxon>
        <taxon>Spirosomataceae</taxon>
        <taxon>Dyadobacter</taxon>
    </lineage>
</organism>
<evidence type="ECO:0000256" key="8">
    <source>
        <dbReference type="ARBA" id="ARBA00023157"/>
    </source>
</evidence>
<dbReference type="Pfam" id="PF18962">
    <property type="entry name" value="Por_Secre_tail"/>
    <property type="match status" value="1"/>
</dbReference>
<dbReference type="NCBIfam" id="NF038128">
    <property type="entry name" value="choice_anch_J"/>
    <property type="match status" value="1"/>
</dbReference>
<keyword evidence="12" id="KW-1185">Reference proteome</keyword>
<evidence type="ECO:0000256" key="4">
    <source>
        <dbReference type="ARBA" id="ARBA00022729"/>
    </source>
</evidence>
<dbReference type="RefSeq" id="WP_229209552.1">
    <property type="nucleotide sequence ID" value="NZ_FNXY01000003.1"/>
</dbReference>
<dbReference type="EMBL" id="FNXY01000003">
    <property type="protein sequence ID" value="SEI73571.1"/>
    <property type="molecule type" value="Genomic_DNA"/>
</dbReference>
<accession>A0A1H6T0I3</accession>
<reference evidence="11 12" key="1">
    <citation type="submission" date="2016-10" db="EMBL/GenBank/DDBJ databases">
        <authorList>
            <person name="de Groot N.N."/>
        </authorList>
    </citation>
    <scope>NUCLEOTIDE SEQUENCE [LARGE SCALE GENOMIC DNA]</scope>
    <source>
        <strain evidence="11 12">DSM 19938</strain>
    </source>
</reference>
<dbReference type="InterPro" id="IPR024079">
    <property type="entry name" value="MetalloPept_cat_dom_sf"/>
</dbReference>
<dbReference type="GO" id="GO:0006508">
    <property type="term" value="P:proteolysis"/>
    <property type="evidence" value="ECO:0007669"/>
    <property type="project" value="UniProtKB-KW"/>
</dbReference>
<dbReference type="InterPro" id="IPR026444">
    <property type="entry name" value="Secre_tail"/>
</dbReference>
<name>A0A1H6T0I3_9BACT</name>
<dbReference type="Proteomes" id="UP000199532">
    <property type="component" value="Unassembled WGS sequence"/>
</dbReference>
<dbReference type="GO" id="GO:0046872">
    <property type="term" value="F:metal ion binding"/>
    <property type="evidence" value="ECO:0007669"/>
    <property type="project" value="UniProtKB-KW"/>
</dbReference>
<dbReference type="InterPro" id="IPR013320">
    <property type="entry name" value="ConA-like_dom_sf"/>
</dbReference>
<keyword evidence="3" id="KW-0479">Metal-binding</keyword>
<dbReference type="Pfam" id="PF05572">
    <property type="entry name" value="Peptidase_M43"/>
    <property type="match status" value="1"/>
</dbReference>
<dbReference type="SUPFAM" id="SSF55486">
    <property type="entry name" value="Metalloproteases ('zincins'), catalytic domain"/>
    <property type="match status" value="1"/>
</dbReference>
<dbReference type="InterPro" id="IPR008754">
    <property type="entry name" value="Peptidase_M43"/>
</dbReference>
<keyword evidence="8" id="KW-1015">Disulfide bond</keyword>
<evidence type="ECO:0000256" key="3">
    <source>
        <dbReference type="ARBA" id="ARBA00022723"/>
    </source>
</evidence>
<evidence type="ECO:0000256" key="2">
    <source>
        <dbReference type="ARBA" id="ARBA00022670"/>
    </source>
</evidence>
<dbReference type="PANTHER" id="PTHR47466">
    <property type="match status" value="1"/>
</dbReference>
<dbReference type="Gene3D" id="2.60.40.10">
    <property type="entry name" value="Immunoglobulins"/>
    <property type="match status" value="1"/>
</dbReference>
<dbReference type="Gene3D" id="3.40.390.10">
    <property type="entry name" value="Collagenase (Catalytic Domain)"/>
    <property type="match status" value="1"/>
</dbReference>
<keyword evidence="7" id="KW-0482">Metalloprotease</keyword>
<dbReference type="PANTHER" id="PTHR47466:SF1">
    <property type="entry name" value="METALLOPROTEASE MEP1 (AFU_ORTHOLOGUE AFUA_1G07730)-RELATED"/>
    <property type="match status" value="1"/>
</dbReference>
<keyword evidence="5" id="KW-0378">Hydrolase</keyword>
<comment type="similarity">
    <text evidence="1">Belongs to the peptidase M43B family.</text>
</comment>
<gene>
    <name evidence="11" type="ORF">SAMN04487995_1940</name>
</gene>
<evidence type="ECO:0000256" key="5">
    <source>
        <dbReference type="ARBA" id="ARBA00022801"/>
    </source>
</evidence>
<dbReference type="STRING" id="408657.SAMN04487995_1940"/>